<comment type="caution">
    <text evidence="2">The sequence shown here is derived from an EMBL/GenBank/DDBJ whole genome shotgun (WGS) entry which is preliminary data.</text>
</comment>
<keyword evidence="3" id="KW-1185">Reference proteome</keyword>
<protein>
    <submittedName>
        <fullName evidence="2">Amino acid-binding protein</fullName>
    </submittedName>
</protein>
<dbReference type="STRING" id="1437059.A6A05_03905"/>
<organism evidence="2 3">
    <name type="scientific">Magnetospirillum moscoviense</name>
    <dbReference type="NCBI Taxonomy" id="1437059"/>
    <lineage>
        <taxon>Bacteria</taxon>
        <taxon>Pseudomonadati</taxon>
        <taxon>Pseudomonadota</taxon>
        <taxon>Alphaproteobacteria</taxon>
        <taxon>Rhodospirillales</taxon>
        <taxon>Rhodospirillaceae</taxon>
        <taxon>Magnetospirillum</taxon>
    </lineage>
</organism>
<evidence type="ECO:0000259" key="1">
    <source>
        <dbReference type="PROSITE" id="PS51671"/>
    </source>
</evidence>
<evidence type="ECO:0000313" key="3">
    <source>
        <dbReference type="Proteomes" id="UP000078543"/>
    </source>
</evidence>
<name>A0A178MEB1_9PROT</name>
<dbReference type="Proteomes" id="UP000078543">
    <property type="component" value="Unassembled WGS sequence"/>
</dbReference>
<dbReference type="AlphaFoldDB" id="A0A178MEB1"/>
<dbReference type="InterPro" id="IPR050990">
    <property type="entry name" value="UPF0237/GcvR_regulator"/>
</dbReference>
<feature type="domain" description="ACT" evidence="1">
    <location>
        <begin position="95"/>
        <end position="170"/>
    </location>
</feature>
<dbReference type="EMBL" id="LWQU01000174">
    <property type="protein sequence ID" value="OAN46378.1"/>
    <property type="molecule type" value="Genomic_DNA"/>
</dbReference>
<dbReference type="PANTHER" id="PTHR34875:SF6">
    <property type="entry name" value="UPF0237 PROTEIN MJ1558"/>
    <property type="match status" value="1"/>
</dbReference>
<reference evidence="2 3" key="1">
    <citation type="submission" date="2016-04" db="EMBL/GenBank/DDBJ databases">
        <title>Draft genome sequence of freshwater magnetotactic bacteria Magnetospirillum marisnigri SP-1 and Magnetospirillum moscoviense BB-1.</title>
        <authorList>
            <person name="Koziaeva V."/>
            <person name="Dziuba M.V."/>
            <person name="Ivanov T.M."/>
            <person name="Kuznetsov B."/>
            <person name="Grouzdev D.S."/>
        </authorList>
    </citation>
    <scope>NUCLEOTIDE SEQUENCE [LARGE SCALE GENOMIC DNA]</scope>
    <source>
        <strain evidence="2 3">BB-1</strain>
    </source>
</reference>
<accession>A0A178MEB1</accession>
<dbReference type="InterPro" id="IPR045865">
    <property type="entry name" value="ACT-like_dom_sf"/>
</dbReference>
<dbReference type="InterPro" id="IPR002912">
    <property type="entry name" value="ACT_dom"/>
</dbReference>
<proteinExistence type="predicted"/>
<evidence type="ECO:0000313" key="2">
    <source>
        <dbReference type="EMBL" id="OAN46378.1"/>
    </source>
</evidence>
<dbReference type="OrthoDB" id="8017168at2"/>
<dbReference type="RefSeq" id="WP_068503696.1">
    <property type="nucleotide sequence ID" value="NZ_LWQU01000174.1"/>
</dbReference>
<sequence>MSTVLISIFCPDRTGLIAAITGRLFDLGANLGDTSFAMLGAGAEFTSICELPAGIDALEIEGALEAMPELAAAQISVRSFDLDSAHGPAGRITHRVVVSGGDRPGLVARLSEVFGEFKANIVRMDAQRLPEQGLYITRFAVSLTERADACLATVANTAGELHLTCHIEAA</sequence>
<dbReference type="CDD" id="cd02116">
    <property type="entry name" value="ACT"/>
    <property type="match status" value="1"/>
</dbReference>
<dbReference type="SUPFAM" id="SSF55021">
    <property type="entry name" value="ACT-like"/>
    <property type="match status" value="2"/>
</dbReference>
<gene>
    <name evidence="2" type="ORF">A6A05_03905</name>
</gene>
<dbReference type="PANTHER" id="PTHR34875">
    <property type="entry name" value="UPF0237 PROTEIN MJ1558"/>
    <property type="match status" value="1"/>
</dbReference>
<dbReference type="Gene3D" id="3.30.70.260">
    <property type="match status" value="2"/>
</dbReference>
<dbReference type="PROSITE" id="PS51671">
    <property type="entry name" value="ACT"/>
    <property type="match status" value="1"/>
</dbReference>